<evidence type="ECO:0000256" key="4">
    <source>
        <dbReference type="ARBA" id="ARBA00022801"/>
    </source>
</evidence>
<comment type="similarity">
    <text evidence="1 6">Belongs to the haloalkane dehalogenase family. Type 2 subfamily.</text>
</comment>
<evidence type="ECO:0000313" key="9">
    <source>
        <dbReference type="Proteomes" id="UP000541535"/>
    </source>
</evidence>
<dbReference type="InterPro" id="IPR000073">
    <property type="entry name" value="AB_hydrolase_1"/>
</dbReference>
<dbReference type="PANTHER" id="PTHR43798:SF24">
    <property type="entry name" value="CIS-3-ALKYL-4-ALKYLOXETAN-2-ONE DECARBOXYLASE"/>
    <property type="match status" value="1"/>
</dbReference>
<dbReference type="AlphaFoldDB" id="A0A7W5FTL9"/>
<dbReference type="GO" id="GO:0016020">
    <property type="term" value="C:membrane"/>
    <property type="evidence" value="ECO:0007669"/>
    <property type="project" value="TreeGrafter"/>
</dbReference>
<dbReference type="Gene3D" id="3.40.50.1820">
    <property type="entry name" value="alpha/beta hydrolase"/>
    <property type="match status" value="1"/>
</dbReference>
<feature type="domain" description="AB hydrolase-1" evidence="7">
    <location>
        <begin position="30"/>
        <end position="137"/>
    </location>
</feature>
<comment type="catalytic activity">
    <reaction evidence="6">
        <text>1-haloalkane + H2O = a halide anion + a primary alcohol + H(+)</text>
        <dbReference type="Rhea" id="RHEA:19081"/>
        <dbReference type="ChEBI" id="CHEBI:15377"/>
        <dbReference type="ChEBI" id="CHEBI:15378"/>
        <dbReference type="ChEBI" id="CHEBI:15734"/>
        <dbReference type="ChEBI" id="CHEBI:16042"/>
        <dbReference type="ChEBI" id="CHEBI:18060"/>
        <dbReference type="EC" id="3.8.1.5"/>
    </reaction>
</comment>
<dbReference type="PRINTS" id="PR00412">
    <property type="entry name" value="EPOXHYDRLASE"/>
</dbReference>
<evidence type="ECO:0000256" key="2">
    <source>
        <dbReference type="ARBA" id="ARBA00011245"/>
    </source>
</evidence>
<dbReference type="PANTHER" id="PTHR43798">
    <property type="entry name" value="MONOACYLGLYCEROL LIPASE"/>
    <property type="match status" value="1"/>
</dbReference>
<dbReference type="EMBL" id="JACHXD010000004">
    <property type="protein sequence ID" value="MBB3118939.1"/>
    <property type="molecule type" value="Genomic_DNA"/>
</dbReference>
<evidence type="ECO:0000313" key="8">
    <source>
        <dbReference type="EMBL" id="MBB3118939.1"/>
    </source>
</evidence>
<evidence type="ECO:0000256" key="3">
    <source>
        <dbReference type="ARBA" id="ARBA00012065"/>
    </source>
</evidence>
<comment type="subunit">
    <text evidence="2 6">Monomer.</text>
</comment>
<gene>
    <name evidence="6" type="primary">dhaA</name>
    <name evidence="8" type="ORF">FHS03_001984</name>
</gene>
<feature type="active site" description="Proton acceptor" evidence="6">
    <location>
        <position position="270"/>
    </location>
</feature>
<keyword evidence="4 6" id="KW-0378">Hydrolase</keyword>
<dbReference type="Proteomes" id="UP000541535">
    <property type="component" value="Unassembled WGS sequence"/>
</dbReference>
<evidence type="ECO:0000256" key="1">
    <source>
        <dbReference type="ARBA" id="ARBA00007213"/>
    </source>
</evidence>
<dbReference type="Pfam" id="PF00561">
    <property type="entry name" value="Abhydrolase_1"/>
    <property type="match status" value="1"/>
</dbReference>
<dbReference type="SUPFAM" id="SSF53474">
    <property type="entry name" value="alpha/beta-Hydrolases"/>
    <property type="match status" value="1"/>
</dbReference>
<organism evidence="8 9">
    <name type="scientific">Pseudoduganella violacea</name>
    <dbReference type="NCBI Taxonomy" id="1715466"/>
    <lineage>
        <taxon>Bacteria</taxon>
        <taxon>Pseudomonadati</taxon>
        <taxon>Pseudomonadota</taxon>
        <taxon>Betaproteobacteria</taxon>
        <taxon>Burkholderiales</taxon>
        <taxon>Oxalobacteraceae</taxon>
        <taxon>Telluria group</taxon>
        <taxon>Pseudoduganella</taxon>
    </lineage>
</organism>
<dbReference type="HAMAP" id="MF_01231">
    <property type="entry name" value="Haloalk_dehal_type2"/>
    <property type="match status" value="1"/>
</dbReference>
<dbReference type="RefSeq" id="WP_183440805.1">
    <property type="nucleotide sequence ID" value="NZ_JACHXD010000004.1"/>
</dbReference>
<dbReference type="EC" id="3.8.1.5" evidence="3 6"/>
<keyword evidence="9" id="KW-1185">Reference proteome</keyword>
<sequence length="292" mass="32876">MEIREWIRASLPVLDSSMAYRALGRAGDTPVLFLHGNPTSSHVWRDVMPEVAPGRWCVAPDLIGFGASGKPDIAYSFQDQARYLDAFIEKMGLERFYLVAQDWGSALAFHFAARHPQRVLGLAFMEFMRPMSSWEDFHPQPQVRELFRKFRTPGEGEALILEQNVFIEKVLPNSVIRQLSAEEMAGYRTPFPTPESRRPILALPRQLPIAGEPADVFELIAANDRALRASTYPKLLFQSAPGVLTPPAVAQAYAAVLHHCRLVDLGEGRHYVQEDHAMRIGREIADWINSQA</sequence>
<dbReference type="NCBIfam" id="NF002938">
    <property type="entry name" value="PRK03592.1"/>
    <property type="match status" value="1"/>
</dbReference>
<dbReference type="PRINTS" id="PR00111">
    <property type="entry name" value="ABHYDROLASE"/>
</dbReference>
<evidence type="ECO:0000256" key="5">
    <source>
        <dbReference type="ARBA" id="ARBA00040785"/>
    </source>
</evidence>
<dbReference type="InterPro" id="IPR050266">
    <property type="entry name" value="AB_hydrolase_sf"/>
</dbReference>
<accession>A0A7W5FTL9</accession>
<comment type="function">
    <text evidence="6">Catalyzes hydrolytic cleavage of carbon-halogen bonds in halogenated aliphatic compounds, leading to the formation of the corresponding primary alcohols, halide ions and protons.</text>
</comment>
<proteinExistence type="inferred from homology"/>
<comment type="caution">
    <text evidence="8">The sequence shown here is derived from an EMBL/GenBank/DDBJ whole genome shotgun (WGS) entry which is preliminary data.</text>
</comment>
<feature type="active site" description="Nucleophile" evidence="6">
    <location>
        <position position="102"/>
    </location>
</feature>
<evidence type="ECO:0000256" key="6">
    <source>
        <dbReference type="HAMAP-Rule" id="MF_01231"/>
    </source>
</evidence>
<dbReference type="InterPro" id="IPR029058">
    <property type="entry name" value="AB_hydrolase_fold"/>
</dbReference>
<feature type="active site" description="Proton donor" evidence="6">
    <location>
        <position position="126"/>
    </location>
</feature>
<dbReference type="InterPro" id="IPR000639">
    <property type="entry name" value="Epox_hydrolase-like"/>
</dbReference>
<dbReference type="InterPro" id="IPR023594">
    <property type="entry name" value="Haloalkane_dehalogenase_2"/>
</dbReference>
<dbReference type="GO" id="GO:0018786">
    <property type="term" value="F:haloalkane dehalogenase activity"/>
    <property type="evidence" value="ECO:0007669"/>
    <property type="project" value="UniProtKB-UniRule"/>
</dbReference>
<reference evidence="8 9" key="1">
    <citation type="submission" date="2020-08" db="EMBL/GenBank/DDBJ databases">
        <title>Genomic Encyclopedia of Type Strains, Phase III (KMG-III): the genomes of soil and plant-associated and newly described type strains.</title>
        <authorList>
            <person name="Whitman W."/>
        </authorList>
    </citation>
    <scope>NUCLEOTIDE SEQUENCE [LARGE SCALE GENOMIC DNA]</scope>
    <source>
        <strain evidence="8 9">CECT 8897</strain>
    </source>
</reference>
<protein>
    <recommendedName>
        <fullName evidence="5 6">Haloalkane dehalogenase</fullName>
        <ecNumber evidence="3 6">3.8.1.5</ecNumber>
    </recommendedName>
</protein>
<evidence type="ECO:0000259" key="7">
    <source>
        <dbReference type="Pfam" id="PF00561"/>
    </source>
</evidence>
<name>A0A7W5FTL9_9BURK</name>